<organism evidence="1">
    <name type="scientific">hydrothermal vent metagenome</name>
    <dbReference type="NCBI Taxonomy" id="652676"/>
    <lineage>
        <taxon>unclassified sequences</taxon>
        <taxon>metagenomes</taxon>
        <taxon>ecological metagenomes</taxon>
    </lineage>
</organism>
<gene>
    <name evidence="1" type="ORF">MNBD_GAMMA01-1312</name>
</gene>
<proteinExistence type="predicted"/>
<evidence type="ECO:0000313" key="1">
    <source>
        <dbReference type="EMBL" id="VAW38919.1"/>
    </source>
</evidence>
<name>A0A3B0VPV5_9ZZZZ</name>
<accession>A0A3B0VPV5</accession>
<dbReference type="AlphaFoldDB" id="A0A3B0VPV5"/>
<sequence>MICFVRFRELREEIKMAMNKKEKKLVEELQVIAALRWTDNVKKDMPIPDSLDLVAGYTFNEYSAEVRASCSTSISHNTHSPTRTTSQNGIEMYSTKGKALRALRHALCIKVAKELRAVDKLIEASDKEI</sequence>
<reference evidence="1" key="1">
    <citation type="submission" date="2018-06" db="EMBL/GenBank/DDBJ databases">
        <authorList>
            <person name="Zhirakovskaya E."/>
        </authorList>
    </citation>
    <scope>NUCLEOTIDE SEQUENCE</scope>
</reference>
<protein>
    <submittedName>
        <fullName evidence="1">Uncharacterized protein</fullName>
    </submittedName>
</protein>
<dbReference type="EMBL" id="UOEW01000214">
    <property type="protein sequence ID" value="VAW38919.1"/>
    <property type="molecule type" value="Genomic_DNA"/>
</dbReference>